<name>Q0W0S9_METAR</name>
<dbReference type="eggNOG" id="arCOG12541">
    <property type="taxonomic scope" value="Archaea"/>
</dbReference>
<proteinExistence type="predicted"/>
<dbReference type="Proteomes" id="UP000000663">
    <property type="component" value="Chromosome"/>
</dbReference>
<evidence type="ECO:0000313" key="2">
    <source>
        <dbReference type="Proteomes" id="UP000000663"/>
    </source>
</evidence>
<dbReference type="GeneID" id="5143817"/>
<dbReference type="KEGG" id="rci:RRC279"/>
<dbReference type="RefSeq" id="WP_012034581.1">
    <property type="nucleotide sequence ID" value="NC_009464.1"/>
</dbReference>
<dbReference type="AlphaFoldDB" id="Q0W0S9"/>
<dbReference type="PATRIC" id="fig|351160.9.peg.265"/>
<keyword evidence="2" id="KW-1185">Reference proteome</keyword>
<gene>
    <name evidence="1" type="ORF">RRC279</name>
</gene>
<organism evidence="1 2">
    <name type="scientific">Methanocella arvoryzae (strain DSM 22066 / NBRC 105507 / MRE50)</name>
    <dbReference type="NCBI Taxonomy" id="351160"/>
    <lineage>
        <taxon>Archaea</taxon>
        <taxon>Methanobacteriati</taxon>
        <taxon>Methanobacteriota</taxon>
        <taxon>Stenosarchaea group</taxon>
        <taxon>Methanomicrobia</taxon>
        <taxon>Methanocellales</taxon>
        <taxon>Methanocellaceae</taxon>
        <taxon>Methanocella</taxon>
    </lineage>
</organism>
<evidence type="ECO:0000313" key="1">
    <source>
        <dbReference type="EMBL" id="CAJ38014.1"/>
    </source>
</evidence>
<protein>
    <submittedName>
        <fullName evidence="1">Uncharacterized protein</fullName>
    </submittedName>
</protein>
<dbReference type="STRING" id="351160.RRC279"/>
<sequence length="284" mass="33041">MTVEYVLKRRMREILLKETPYVLEEARFGMFDLAVYVPEETSFEGLTESAPVSAVRACNKYLLDGTCADRKKHFLANFEPIYDEQCLLEGFRDKSAGTVVSERELNALMADRKTIKKYISCDAAEHRCDYLVKRISAEQSFSTGLRLSAGLHLIEFKSDHDDVNRFLEQLPHYAMLADYIWLVLGSRQKMPKWLPSYVGIFREDGDGFTMLKSSEYQKRLPPLSADVLRECNLPNIRGDQFYAFLRKWFINSIFYRREGLVVNMHELDGVLKEQEKKGRQKTLF</sequence>
<reference evidence="1 2" key="1">
    <citation type="journal article" date="2006" name="Science">
        <title>Genome of rice cluster I archaea -- the key methane producers in the rice rhizosphere.</title>
        <authorList>
            <person name="Erkel C."/>
            <person name="Kube M."/>
            <person name="Reinhardt R."/>
            <person name="Liesack W."/>
        </authorList>
    </citation>
    <scope>NUCLEOTIDE SEQUENCE [LARGE SCALE GENOMIC DNA]</scope>
    <source>
        <strain evidence="2">DSM 22066 / NBRC 105507 / MRE50</strain>
    </source>
</reference>
<accession>Q0W0S9</accession>
<dbReference type="OrthoDB" id="377659at2157"/>
<dbReference type="EMBL" id="AM114193">
    <property type="protein sequence ID" value="CAJ38014.1"/>
    <property type="molecule type" value="Genomic_DNA"/>
</dbReference>